<gene>
    <name evidence="2" type="ORF">PXEA_LOCUS1411</name>
</gene>
<dbReference type="EMBL" id="CAAALY010002858">
    <property type="protein sequence ID" value="VEL07971.1"/>
    <property type="molecule type" value="Genomic_DNA"/>
</dbReference>
<feature type="region of interest" description="Disordered" evidence="1">
    <location>
        <begin position="1"/>
        <end position="42"/>
    </location>
</feature>
<evidence type="ECO:0000313" key="3">
    <source>
        <dbReference type="Proteomes" id="UP000784294"/>
    </source>
</evidence>
<protein>
    <submittedName>
        <fullName evidence="2">Uncharacterized protein</fullName>
    </submittedName>
</protein>
<organism evidence="2 3">
    <name type="scientific">Protopolystoma xenopodis</name>
    <dbReference type="NCBI Taxonomy" id="117903"/>
    <lineage>
        <taxon>Eukaryota</taxon>
        <taxon>Metazoa</taxon>
        <taxon>Spiralia</taxon>
        <taxon>Lophotrochozoa</taxon>
        <taxon>Platyhelminthes</taxon>
        <taxon>Monogenea</taxon>
        <taxon>Polyopisthocotylea</taxon>
        <taxon>Polystomatidea</taxon>
        <taxon>Polystomatidae</taxon>
        <taxon>Protopolystoma</taxon>
    </lineage>
</organism>
<accession>A0A448WBT4</accession>
<proteinExistence type="predicted"/>
<evidence type="ECO:0000313" key="2">
    <source>
        <dbReference type="EMBL" id="VEL07971.1"/>
    </source>
</evidence>
<name>A0A448WBT4_9PLAT</name>
<evidence type="ECO:0000256" key="1">
    <source>
        <dbReference type="SAM" id="MobiDB-lite"/>
    </source>
</evidence>
<comment type="caution">
    <text evidence="2">The sequence shown here is derived from an EMBL/GenBank/DDBJ whole genome shotgun (WGS) entry which is preliminary data.</text>
</comment>
<dbReference type="AlphaFoldDB" id="A0A448WBT4"/>
<sequence>MNALMGGRRELGARRRRDCPGRTIQSSRTGQPGGEKQAGRQLGLPSCKLGRRECRHHSVDRPATDCLTVELDEIGFPYRVIFIRRLLEKLRGLRREGGGYFGLFESPVSLVGRYADKRDWEVGQVYPREVGDTGNSEPQLDWRQIKEADVWYR</sequence>
<dbReference type="Proteomes" id="UP000784294">
    <property type="component" value="Unassembled WGS sequence"/>
</dbReference>
<keyword evidence="3" id="KW-1185">Reference proteome</keyword>
<reference evidence="2" key="1">
    <citation type="submission" date="2018-11" db="EMBL/GenBank/DDBJ databases">
        <authorList>
            <consortium name="Pathogen Informatics"/>
        </authorList>
    </citation>
    <scope>NUCLEOTIDE SEQUENCE</scope>
</reference>